<evidence type="ECO:0000256" key="1">
    <source>
        <dbReference type="SAM" id="MobiDB-lite"/>
    </source>
</evidence>
<keyword evidence="4" id="KW-1185">Reference proteome</keyword>
<dbReference type="RefSeq" id="WP_198917821.1">
    <property type="nucleotide sequence ID" value="NZ_JAEKPD010000036.1"/>
</dbReference>
<dbReference type="EMBL" id="JAEKPD010000036">
    <property type="protein sequence ID" value="MBJ3764648.1"/>
    <property type="molecule type" value="Genomic_DNA"/>
</dbReference>
<sequence>MKPTNLFIAAIVAATPLAAHAEPRAAFDVAEDISRFVHAGAPVFEDGMPAYGNAFVTQGYIYPAGALDGGVEGTLPNGDPAFPDLVIGEWTCDGYFIAEGMRTETGAMVITRQIYRFDDGDLLVSHGVELADPGVTVTRAITGGTGDYADAPAAMEQVMLGMSKGYGVRLQIQIDDGTSDPVVEERDHTEWDSDARVGPASVPERKAEG</sequence>
<dbReference type="Proteomes" id="UP000642488">
    <property type="component" value="Unassembled WGS sequence"/>
</dbReference>
<keyword evidence="2" id="KW-0732">Signal</keyword>
<accession>A0A934ICI2</accession>
<evidence type="ECO:0000256" key="2">
    <source>
        <dbReference type="SAM" id="SignalP"/>
    </source>
</evidence>
<feature type="region of interest" description="Disordered" evidence="1">
    <location>
        <begin position="177"/>
        <end position="209"/>
    </location>
</feature>
<reference evidence="3" key="1">
    <citation type="submission" date="2020-12" db="EMBL/GenBank/DDBJ databases">
        <title>Bacterial taxonomy.</title>
        <authorList>
            <person name="Pan X."/>
        </authorList>
    </citation>
    <scope>NUCLEOTIDE SEQUENCE</scope>
    <source>
        <strain evidence="3">KCTC 52957</strain>
    </source>
</reference>
<comment type="caution">
    <text evidence="3">The sequence shown here is derived from an EMBL/GenBank/DDBJ whole genome shotgun (WGS) entry which is preliminary data.</text>
</comment>
<organism evidence="3 4">
    <name type="scientific">Palleronia pontilimi</name>
    <dbReference type="NCBI Taxonomy" id="1964209"/>
    <lineage>
        <taxon>Bacteria</taxon>
        <taxon>Pseudomonadati</taxon>
        <taxon>Pseudomonadota</taxon>
        <taxon>Alphaproteobacteria</taxon>
        <taxon>Rhodobacterales</taxon>
        <taxon>Roseobacteraceae</taxon>
        <taxon>Palleronia</taxon>
    </lineage>
</organism>
<protein>
    <submittedName>
        <fullName evidence="3">Uncharacterized protein</fullName>
    </submittedName>
</protein>
<feature type="chain" id="PRO_5037611775" evidence="2">
    <location>
        <begin position="22"/>
        <end position="209"/>
    </location>
</feature>
<dbReference type="AlphaFoldDB" id="A0A934ICI2"/>
<feature type="signal peptide" evidence="2">
    <location>
        <begin position="1"/>
        <end position="21"/>
    </location>
</feature>
<evidence type="ECO:0000313" key="4">
    <source>
        <dbReference type="Proteomes" id="UP000642488"/>
    </source>
</evidence>
<name>A0A934ICI2_9RHOB</name>
<proteinExistence type="predicted"/>
<evidence type="ECO:0000313" key="3">
    <source>
        <dbReference type="EMBL" id="MBJ3764648.1"/>
    </source>
</evidence>
<feature type="compositionally biased region" description="Basic and acidic residues" evidence="1">
    <location>
        <begin position="183"/>
        <end position="195"/>
    </location>
</feature>
<gene>
    <name evidence="3" type="ORF">ILP92_18095</name>
</gene>